<keyword evidence="1" id="KW-0732">Signal</keyword>
<keyword evidence="3" id="KW-1185">Reference proteome</keyword>
<evidence type="ECO:0000313" key="3">
    <source>
        <dbReference type="Proteomes" id="UP000284178"/>
    </source>
</evidence>
<name>A0A412G0R5_9FIRM</name>
<evidence type="ECO:0000313" key="2">
    <source>
        <dbReference type="EMBL" id="RGR74021.1"/>
    </source>
</evidence>
<dbReference type="RefSeq" id="WP_117895022.1">
    <property type="nucleotide sequence ID" value="NZ_CABJCV010000010.1"/>
</dbReference>
<sequence length="302" mass="32182">MKNKQSLALLIAGLLMTACSTSPAASSTPTPEITPEPTASAEPTVVDYRNIDVQQLAKEGMKLTSATVYGVYNQEGDSVDSSIQTTVYVNDETKEVVFIDFVEALLPVSAGGADGWAILDDEKAEALGDEAVITAGEKRYPAAFELNGLTWTAAASADSVVYTTEIEGEDIEFMSYIATQEGGAWYHESLAKPAQLLDKEGKPAAEIQIGTKASIEHGVGFWPSPITFPGNIELIKNYVYDHGVNFGTYPETSDIAKNDAGEWAVADVTTGATLAGAPNYFNLIKQAYELIESGQGTPFTAE</sequence>
<proteinExistence type="predicted"/>
<feature type="signal peptide" evidence="1">
    <location>
        <begin position="1"/>
        <end position="24"/>
    </location>
</feature>
<organism evidence="2 3">
    <name type="scientific">Holdemania filiformis</name>
    <dbReference type="NCBI Taxonomy" id="61171"/>
    <lineage>
        <taxon>Bacteria</taxon>
        <taxon>Bacillati</taxon>
        <taxon>Bacillota</taxon>
        <taxon>Erysipelotrichia</taxon>
        <taxon>Erysipelotrichales</taxon>
        <taxon>Erysipelotrichaceae</taxon>
        <taxon>Holdemania</taxon>
    </lineage>
</organism>
<gene>
    <name evidence="2" type="ORF">DWY25_09415</name>
</gene>
<feature type="chain" id="PRO_5019268779" description="FMN-binding protein" evidence="1">
    <location>
        <begin position="25"/>
        <end position="302"/>
    </location>
</feature>
<evidence type="ECO:0008006" key="4">
    <source>
        <dbReference type="Google" id="ProtNLM"/>
    </source>
</evidence>
<evidence type="ECO:0000256" key="1">
    <source>
        <dbReference type="SAM" id="SignalP"/>
    </source>
</evidence>
<protein>
    <recommendedName>
        <fullName evidence="4">FMN-binding protein</fullName>
    </recommendedName>
</protein>
<comment type="caution">
    <text evidence="2">The sequence shown here is derived from an EMBL/GenBank/DDBJ whole genome shotgun (WGS) entry which is preliminary data.</text>
</comment>
<dbReference type="EMBL" id="QRUP01000010">
    <property type="protein sequence ID" value="RGR74021.1"/>
    <property type="molecule type" value="Genomic_DNA"/>
</dbReference>
<accession>A0A412G0R5</accession>
<dbReference type="Proteomes" id="UP000284178">
    <property type="component" value="Unassembled WGS sequence"/>
</dbReference>
<dbReference type="AlphaFoldDB" id="A0A412G0R5"/>
<reference evidence="2 3" key="1">
    <citation type="submission" date="2018-08" db="EMBL/GenBank/DDBJ databases">
        <title>A genome reference for cultivated species of the human gut microbiota.</title>
        <authorList>
            <person name="Zou Y."/>
            <person name="Xue W."/>
            <person name="Luo G."/>
        </authorList>
    </citation>
    <scope>NUCLEOTIDE SEQUENCE [LARGE SCALE GENOMIC DNA]</scope>
    <source>
        <strain evidence="2 3">AF24-29</strain>
    </source>
</reference>
<dbReference type="GeneID" id="83015619"/>
<dbReference type="PROSITE" id="PS51257">
    <property type="entry name" value="PROKAR_LIPOPROTEIN"/>
    <property type="match status" value="1"/>
</dbReference>